<evidence type="ECO:0000313" key="2">
    <source>
        <dbReference type="Proteomes" id="UP000076858"/>
    </source>
</evidence>
<name>A0A164LEQ3_9CRUS</name>
<dbReference type="AlphaFoldDB" id="A0A164LEQ3"/>
<keyword evidence="2" id="KW-1185">Reference proteome</keyword>
<proteinExistence type="predicted"/>
<protein>
    <submittedName>
        <fullName evidence="1">Uncharacterized protein</fullName>
    </submittedName>
</protein>
<sequence>MVKMSPGSTSLRTHVKMRMVAMTLSDRTGPLRVIVCGLLLRPHAARYKN</sequence>
<comment type="caution">
    <text evidence="1">The sequence shown here is derived from an EMBL/GenBank/DDBJ whole genome shotgun (WGS) entry which is preliminary data.</text>
</comment>
<evidence type="ECO:0000313" key="1">
    <source>
        <dbReference type="EMBL" id="KZS04041.1"/>
    </source>
</evidence>
<dbReference type="Proteomes" id="UP000076858">
    <property type="component" value="Unassembled WGS sequence"/>
</dbReference>
<gene>
    <name evidence="1" type="ORF">APZ42_033150</name>
</gene>
<dbReference type="EMBL" id="LRGB01003146">
    <property type="protein sequence ID" value="KZS04041.1"/>
    <property type="molecule type" value="Genomic_DNA"/>
</dbReference>
<organism evidence="1 2">
    <name type="scientific">Daphnia magna</name>
    <dbReference type="NCBI Taxonomy" id="35525"/>
    <lineage>
        <taxon>Eukaryota</taxon>
        <taxon>Metazoa</taxon>
        <taxon>Ecdysozoa</taxon>
        <taxon>Arthropoda</taxon>
        <taxon>Crustacea</taxon>
        <taxon>Branchiopoda</taxon>
        <taxon>Diplostraca</taxon>
        <taxon>Cladocera</taxon>
        <taxon>Anomopoda</taxon>
        <taxon>Daphniidae</taxon>
        <taxon>Daphnia</taxon>
    </lineage>
</organism>
<accession>A0A164LEQ3</accession>
<reference evidence="1 2" key="1">
    <citation type="submission" date="2016-03" db="EMBL/GenBank/DDBJ databases">
        <title>EvidentialGene: Evidence-directed Construction of Genes on Genomes.</title>
        <authorList>
            <person name="Gilbert D.G."/>
            <person name="Choi J.-H."/>
            <person name="Mockaitis K."/>
            <person name="Colbourne J."/>
            <person name="Pfrender M."/>
        </authorList>
    </citation>
    <scope>NUCLEOTIDE SEQUENCE [LARGE SCALE GENOMIC DNA]</scope>
    <source>
        <strain evidence="1 2">Xinb3</strain>
        <tissue evidence="1">Complete organism</tissue>
    </source>
</reference>